<keyword evidence="5 11" id="KW-0862">Zinc</keyword>
<feature type="binding site" evidence="11">
    <location>
        <position position="57"/>
    </location>
    <ligand>
        <name>Zn(2+)</name>
        <dbReference type="ChEBI" id="CHEBI:29105"/>
    </ligand>
</feature>
<evidence type="ECO:0000313" key="15">
    <source>
        <dbReference type="RefSeq" id="XP_023177943.1"/>
    </source>
</evidence>
<feature type="domain" description="C2H2-type" evidence="12">
    <location>
        <begin position="160"/>
        <end position="187"/>
    </location>
</feature>
<evidence type="ECO:0000259" key="13">
    <source>
        <dbReference type="PROSITE" id="PS51915"/>
    </source>
</evidence>
<reference evidence="15" key="1">
    <citation type="submission" date="2025-08" db="UniProtKB">
        <authorList>
            <consortium name="RefSeq"/>
        </authorList>
    </citation>
    <scope>IDENTIFICATION</scope>
    <source>
        <strain evidence="15">15085-1641.00</strain>
        <tissue evidence="15">Whole body</tissue>
    </source>
</reference>
<keyword evidence="4 10" id="KW-0863">Zinc-finger</keyword>
<dbReference type="SMART" id="SM00355">
    <property type="entry name" value="ZnF_C2H2"/>
    <property type="match status" value="5"/>
</dbReference>
<dbReference type="InterPro" id="IPR013087">
    <property type="entry name" value="Znf_C2H2_type"/>
</dbReference>
<evidence type="ECO:0000256" key="4">
    <source>
        <dbReference type="ARBA" id="ARBA00022771"/>
    </source>
</evidence>
<keyword evidence="14" id="KW-1185">Reference proteome</keyword>
<organism evidence="14 15">
    <name type="scientific">Drosophila hydei</name>
    <name type="common">Fruit fly</name>
    <dbReference type="NCBI Taxonomy" id="7224"/>
    <lineage>
        <taxon>Eukaryota</taxon>
        <taxon>Metazoa</taxon>
        <taxon>Ecdysozoa</taxon>
        <taxon>Arthropoda</taxon>
        <taxon>Hexapoda</taxon>
        <taxon>Insecta</taxon>
        <taxon>Pterygota</taxon>
        <taxon>Neoptera</taxon>
        <taxon>Endopterygota</taxon>
        <taxon>Diptera</taxon>
        <taxon>Brachycera</taxon>
        <taxon>Muscomorpha</taxon>
        <taxon>Ephydroidea</taxon>
        <taxon>Drosophilidae</taxon>
        <taxon>Drosophila</taxon>
    </lineage>
</organism>
<evidence type="ECO:0000313" key="14">
    <source>
        <dbReference type="Proteomes" id="UP000504633"/>
    </source>
</evidence>
<evidence type="ECO:0000256" key="3">
    <source>
        <dbReference type="ARBA" id="ARBA00022737"/>
    </source>
</evidence>
<sequence length="303" mass="35602">MTDLRTLCLTCGITINAKHDTKLFEELNYHLVILIEDITDLWIKNDNTMPEYICIGCKSMLEQIFKFRTICLDTHKKLIGMKRKTINSSTLLESPEVNIVLDFNTIDAITESSDSCDDQVNINLCSDTQSYRIETVAVPQKRKPRAKVKRIYESKQAKTWICEQCGGVFSCSTYLKLHMLRHTGTKEFECDICKRRYYTRNEMERHKILHSNARPYACRFCDKTFRGTSSKTVHERTHTNERPFGCQYCDKAFRSTSVRKMHERVHVNNRNYHCEPCDQWFLRPSHLLLHQRTKLHKSKTSSD</sequence>
<feature type="binding site" evidence="11">
    <location>
        <position position="54"/>
    </location>
    <ligand>
        <name>Zn(2+)</name>
        <dbReference type="ChEBI" id="CHEBI:29105"/>
    </ligand>
</feature>
<feature type="domain" description="C2H2-type" evidence="12">
    <location>
        <begin position="216"/>
        <end position="243"/>
    </location>
</feature>
<keyword evidence="3" id="KW-0677">Repeat</keyword>
<dbReference type="PROSITE" id="PS51915">
    <property type="entry name" value="ZAD"/>
    <property type="match status" value="1"/>
</dbReference>
<evidence type="ECO:0000256" key="2">
    <source>
        <dbReference type="ARBA" id="ARBA00022723"/>
    </source>
</evidence>
<evidence type="ECO:0000256" key="7">
    <source>
        <dbReference type="ARBA" id="ARBA00023125"/>
    </source>
</evidence>
<dbReference type="OrthoDB" id="6591996at2759"/>
<dbReference type="GO" id="GO:0010468">
    <property type="term" value="P:regulation of gene expression"/>
    <property type="evidence" value="ECO:0007669"/>
    <property type="project" value="TreeGrafter"/>
</dbReference>
<dbReference type="KEGG" id="dhe:111604212"/>
<evidence type="ECO:0000259" key="12">
    <source>
        <dbReference type="PROSITE" id="PS50157"/>
    </source>
</evidence>
<keyword evidence="2 11" id="KW-0479">Metal-binding</keyword>
<evidence type="ECO:0000256" key="6">
    <source>
        <dbReference type="ARBA" id="ARBA00023015"/>
    </source>
</evidence>
<dbReference type="GO" id="GO:0005634">
    <property type="term" value="C:nucleus"/>
    <property type="evidence" value="ECO:0007669"/>
    <property type="project" value="UniProtKB-SubCell"/>
</dbReference>
<keyword evidence="9" id="KW-0539">Nucleus</keyword>
<feature type="domain" description="ZAD" evidence="13">
    <location>
        <begin position="6"/>
        <end position="81"/>
    </location>
</feature>
<dbReference type="PANTHER" id="PTHR16515">
    <property type="entry name" value="PR DOMAIN ZINC FINGER PROTEIN"/>
    <property type="match status" value="1"/>
</dbReference>
<dbReference type="InterPro" id="IPR050331">
    <property type="entry name" value="Zinc_finger"/>
</dbReference>
<feature type="domain" description="C2H2-type" evidence="12">
    <location>
        <begin position="244"/>
        <end position="271"/>
    </location>
</feature>
<dbReference type="SUPFAM" id="SSF57716">
    <property type="entry name" value="Glucocorticoid receptor-like (DNA-binding domain)"/>
    <property type="match status" value="1"/>
</dbReference>
<keyword evidence="6" id="KW-0805">Transcription regulation</keyword>
<evidence type="ECO:0000256" key="10">
    <source>
        <dbReference type="PROSITE-ProRule" id="PRU00042"/>
    </source>
</evidence>
<protein>
    <submittedName>
        <fullName evidence="15">Transcription factor Ouib isoform X1</fullName>
    </submittedName>
</protein>
<feature type="domain" description="C2H2-type" evidence="12">
    <location>
        <begin position="188"/>
        <end position="215"/>
    </location>
</feature>
<gene>
    <name evidence="15" type="primary">LOC111604212</name>
</gene>
<dbReference type="Gene3D" id="3.30.160.60">
    <property type="entry name" value="Classic Zinc Finger"/>
    <property type="match status" value="5"/>
</dbReference>
<dbReference type="GO" id="GO:0008270">
    <property type="term" value="F:zinc ion binding"/>
    <property type="evidence" value="ECO:0007669"/>
    <property type="project" value="UniProtKB-UniRule"/>
</dbReference>
<feature type="domain" description="C2H2-type" evidence="12">
    <location>
        <begin position="272"/>
        <end position="301"/>
    </location>
</feature>
<dbReference type="Pfam" id="PF07776">
    <property type="entry name" value="zf-AD"/>
    <property type="match status" value="1"/>
</dbReference>
<accession>A0A6J1M9G5</accession>
<dbReference type="GO" id="GO:0003677">
    <property type="term" value="F:DNA binding"/>
    <property type="evidence" value="ECO:0007669"/>
    <property type="project" value="UniProtKB-KW"/>
</dbReference>
<comment type="subcellular location">
    <subcellularLocation>
        <location evidence="1">Nucleus</location>
    </subcellularLocation>
</comment>
<feature type="binding site" evidence="11">
    <location>
        <position position="11"/>
    </location>
    <ligand>
        <name>Zn(2+)</name>
        <dbReference type="ChEBI" id="CHEBI:29105"/>
    </ligand>
</feature>
<dbReference type="FunFam" id="3.30.160.60:FF:000325">
    <property type="entry name" value="ZFP90 zinc finger protein"/>
    <property type="match status" value="1"/>
</dbReference>
<keyword evidence="7" id="KW-0238">DNA-binding</keyword>
<dbReference type="PROSITE" id="PS50157">
    <property type="entry name" value="ZINC_FINGER_C2H2_2"/>
    <property type="match status" value="5"/>
</dbReference>
<evidence type="ECO:0000256" key="1">
    <source>
        <dbReference type="ARBA" id="ARBA00004123"/>
    </source>
</evidence>
<dbReference type="InterPro" id="IPR012934">
    <property type="entry name" value="Znf_AD"/>
</dbReference>
<dbReference type="SUPFAM" id="SSF57667">
    <property type="entry name" value="beta-beta-alpha zinc fingers"/>
    <property type="match status" value="3"/>
</dbReference>
<evidence type="ECO:0000256" key="11">
    <source>
        <dbReference type="PROSITE-ProRule" id="PRU01263"/>
    </source>
</evidence>
<keyword evidence="8" id="KW-0804">Transcription</keyword>
<dbReference type="PROSITE" id="PS00028">
    <property type="entry name" value="ZINC_FINGER_C2H2_1"/>
    <property type="match status" value="5"/>
</dbReference>
<dbReference type="RefSeq" id="XP_023177943.1">
    <property type="nucleotide sequence ID" value="XM_023322175.2"/>
</dbReference>
<feature type="binding site" evidence="11">
    <location>
        <position position="8"/>
    </location>
    <ligand>
        <name>Zn(2+)</name>
        <dbReference type="ChEBI" id="CHEBI:29105"/>
    </ligand>
</feature>
<dbReference type="AlphaFoldDB" id="A0A6J1M9G5"/>
<name>A0A6J1M9G5_DROHY</name>
<dbReference type="GeneID" id="111604212"/>
<dbReference type="OMA" id="CEICDQW"/>
<dbReference type="PANTHER" id="PTHR16515:SF66">
    <property type="entry name" value="C2H2-TYPE DOMAIN-CONTAINING PROTEIN"/>
    <property type="match status" value="1"/>
</dbReference>
<evidence type="ECO:0000256" key="8">
    <source>
        <dbReference type="ARBA" id="ARBA00023163"/>
    </source>
</evidence>
<dbReference type="Gene3D" id="3.40.1800.20">
    <property type="match status" value="1"/>
</dbReference>
<dbReference type="FunFam" id="3.30.160.60:FF:000502">
    <property type="entry name" value="Zinc finger protein 710"/>
    <property type="match status" value="1"/>
</dbReference>
<dbReference type="Proteomes" id="UP000504633">
    <property type="component" value="Unplaced"/>
</dbReference>
<dbReference type="SMART" id="SM00868">
    <property type="entry name" value="zf-AD"/>
    <property type="match status" value="1"/>
</dbReference>
<proteinExistence type="predicted"/>
<dbReference type="InterPro" id="IPR036236">
    <property type="entry name" value="Znf_C2H2_sf"/>
</dbReference>
<evidence type="ECO:0000256" key="5">
    <source>
        <dbReference type="ARBA" id="ARBA00022833"/>
    </source>
</evidence>
<evidence type="ECO:0000256" key="9">
    <source>
        <dbReference type="ARBA" id="ARBA00023242"/>
    </source>
</evidence>